<reference evidence="1" key="1">
    <citation type="submission" date="2021-03" db="EMBL/GenBank/DDBJ databases">
        <title>Draft genome sequence of rust myrtle Austropuccinia psidii MF-1, a brazilian biotype.</title>
        <authorList>
            <person name="Quecine M.C."/>
            <person name="Pachon D.M.R."/>
            <person name="Bonatelli M.L."/>
            <person name="Correr F.H."/>
            <person name="Franceschini L.M."/>
            <person name="Leite T.F."/>
            <person name="Margarido G.R.A."/>
            <person name="Almeida C.A."/>
            <person name="Ferrarezi J.A."/>
            <person name="Labate C.A."/>
        </authorList>
    </citation>
    <scope>NUCLEOTIDE SEQUENCE</scope>
    <source>
        <strain evidence="1">MF-1</strain>
    </source>
</reference>
<sequence length="128" mass="14769">MNDAFEYSKQKWDKSHKTPEFKVQDLILVSTLNFNTIKGPKKLKDSFSGPFILKALHGTNSVQVERSRELENKHPAFPVSVVKNYTSSDKKLFPLRNETPLEVPPLDQSEKKKALKVLKEMRLRGKMK</sequence>
<protein>
    <submittedName>
        <fullName evidence="1">Uncharacterized protein</fullName>
    </submittedName>
</protein>
<accession>A0A9Q3DS45</accession>
<keyword evidence="2" id="KW-1185">Reference proteome</keyword>
<proteinExistence type="predicted"/>
<dbReference type="Proteomes" id="UP000765509">
    <property type="component" value="Unassembled WGS sequence"/>
</dbReference>
<dbReference type="AlphaFoldDB" id="A0A9Q3DS45"/>
<gene>
    <name evidence="1" type="ORF">O181_045820</name>
</gene>
<dbReference type="EMBL" id="AVOT02018886">
    <property type="protein sequence ID" value="MBW0506105.1"/>
    <property type="molecule type" value="Genomic_DNA"/>
</dbReference>
<evidence type="ECO:0000313" key="1">
    <source>
        <dbReference type="EMBL" id="MBW0506105.1"/>
    </source>
</evidence>
<evidence type="ECO:0000313" key="2">
    <source>
        <dbReference type="Proteomes" id="UP000765509"/>
    </source>
</evidence>
<organism evidence="1 2">
    <name type="scientific">Austropuccinia psidii MF-1</name>
    <dbReference type="NCBI Taxonomy" id="1389203"/>
    <lineage>
        <taxon>Eukaryota</taxon>
        <taxon>Fungi</taxon>
        <taxon>Dikarya</taxon>
        <taxon>Basidiomycota</taxon>
        <taxon>Pucciniomycotina</taxon>
        <taxon>Pucciniomycetes</taxon>
        <taxon>Pucciniales</taxon>
        <taxon>Sphaerophragmiaceae</taxon>
        <taxon>Austropuccinia</taxon>
    </lineage>
</organism>
<comment type="caution">
    <text evidence="1">The sequence shown here is derived from an EMBL/GenBank/DDBJ whole genome shotgun (WGS) entry which is preliminary data.</text>
</comment>
<name>A0A9Q3DS45_9BASI</name>